<name>X0IFG9_FUSOX</name>
<feature type="region of interest" description="Disordered" evidence="1">
    <location>
        <begin position="1"/>
        <end position="50"/>
    </location>
</feature>
<protein>
    <submittedName>
        <fullName evidence="2">Uncharacterized protein</fullName>
    </submittedName>
</protein>
<accession>X0IFG9</accession>
<proteinExistence type="predicted"/>
<sequence>MGDDLDRECDGSWRRPKHRGGKTEDDGDVEDNEGSKHGGKGAEEDEDSES</sequence>
<reference evidence="2" key="2">
    <citation type="submission" date="2012-05" db="EMBL/GenBank/DDBJ databases">
        <title>The Genome Annotation of Fusarium oxysporum PHW808.</title>
        <authorList>
            <consortium name="The Broad Institute Genomics Platform"/>
            <person name="Ma L.-J."/>
            <person name="Corby-Kistler H."/>
            <person name="Broz K."/>
            <person name="Gale L.R."/>
            <person name="Jonkers W."/>
            <person name="O'Donnell K."/>
            <person name="Ploetz R."/>
            <person name="Steinberg C."/>
            <person name="Schwartz D.C."/>
            <person name="VanEtten H."/>
            <person name="Zhou S."/>
            <person name="Young S.K."/>
            <person name="Zeng Q."/>
            <person name="Gargeya S."/>
            <person name="Fitzgerald M."/>
            <person name="Abouelleil A."/>
            <person name="Alvarado L."/>
            <person name="Chapman S.B."/>
            <person name="Gainer-Dewar J."/>
            <person name="Goldberg J."/>
            <person name="Griggs A."/>
            <person name="Gujja S."/>
            <person name="Hansen M."/>
            <person name="Howarth C."/>
            <person name="Imamovic A."/>
            <person name="Ireland A."/>
            <person name="Larimer J."/>
            <person name="McCowan C."/>
            <person name="Murphy C."/>
            <person name="Pearson M."/>
            <person name="Poon T.W."/>
            <person name="Priest M."/>
            <person name="Roberts A."/>
            <person name="Saif S."/>
            <person name="Shea T."/>
            <person name="Sykes S."/>
            <person name="Wortman J."/>
            <person name="Nusbaum C."/>
            <person name="Birren B."/>
        </authorList>
    </citation>
    <scope>NUCLEOTIDE SEQUENCE</scope>
    <source>
        <strain evidence="2">54008</strain>
    </source>
</reference>
<organism evidence="2">
    <name type="scientific">Fusarium oxysporum f. sp. conglutinans race 2 54008</name>
    <dbReference type="NCBI Taxonomy" id="1089457"/>
    <lineage>
        <taxon>Eukaryota</taxon>
        <taxon>Fungi</taxon>
        <taxon>Dikarya</taxon>
        <taxon>Ascomycota</taxon>
        <taxon>Pezizomycotina</taxon>
        <taxon>Sordariomycetes</taxon>
        <taxon>Hypocreomycetidae</taxon>
        <taxon>Hypocreales</taxon>
        <taxon>Nectriaceae</taxon>
        <taxon>Fusarium</taxon>
        <taxon>Fusarium oxysporum species complex</taxon>
    </lineage>
</organism>
<dbReference type="HOGENOM" id="CLU_3125140_0_0_1"/>
<evidence type="ECO:0000256" key="1">
    <source>
        <dbReference type="SAM" id="MobiDB-lite"/>
    </source>
</evidence>
<reference evidence="2" key="1">
    <citation type="submission" date="2011-11" db="EMBL/GenBank/DDBJ databases">
        <title>The Genome Sequence of Fusarium oxysporum PHW808.</title>
        <authorList>
            <consortium name="The Broad Institute Genome Sequencing Platform"/>
            <person name="Ma L.-J."/>
            <person name="Gale L.R."/>
            <person name="Schwartz D.C."/>
            <person name="Zhou S."/>
            <person name="Corby-Kistler H."/>
            <person name="Young S.K."/>
            <person name="Zeng Q."/>
            <person name="Gargeya S."/>
            <person name="Fitzgerald M."/>
            <person name="Haas B."/>
            <person name="Abouelleil A."/>
            <person name="Alvarado L."/>
            <person name="Arachchi H.M."/>
            <person name="Berlin A."/>
            <person name="Brown A."/>
            <person name="Chapman S.B."/>
            <person name="Chen Z."/>
            <person name="Dunbar C."/>
            <person name="Freedman E."/>
            <person name="Gearin G."/>
            <person name="Goldberg J."/>
            <person name="Griggs A."/>
            <person name="Gujja S."/>
            <person name="Heiman D."/>
            <person name="Howarth C."/>
            <person name="Larson L."/>
            <person name="Lui A."/>
            <person name="MacDonald P.J.P."/>
            <person name="Montmayeur A."/>
            <person name="Murphy C."/>
            <person name="Neiman D."/>
            <person name="Pearson M."/>
            <person name="Priest M."/>
            <person name="Roberts A."/>
            <person name="Saif S."/>
            <person name="Shea T."/>
            <person name="Shenoy N."/>
            <person name="Sisk P."/>
            <person name="Stolte C."/>
            <person name="Sykes S."/>
            <person name="Wortman J."/>
            <person name="Nusbaum C."/>
            <person name="Birren B."/>
        </authorList>
    </citation>
    <scope>NUCLEOTIDE SEQUENCE [LARGE SCALE GENOMIC DNA]</scope>
    <source>
        <strain evidence="2">54008</strain>
    </source>
</reference>
<dbReference type="EMBL" id="JH658803">
    <property type="protein sequence ID" value="EXL87587.1"/>
    <property type="molecule type" value="Genomic_DNA"/>
</dbReference>
<evidence type="ECO:0000313" key="2">
    <source>
        <dbReference type="EMBL" id="EXL87587.1"/>
    </source>
</evidence>
<feature type="compositionally biased region" description="Basic and acidic residues" evidence="1">
    <location>
        <begin position="33"/>
        <end position="42"/>
    </location>
</feature>
<dbReference type="AlphaFoldDB" id="X0IFG9"/>
<dbReference type="Proteomes" id="UP000030676">
    <property type="component" value="Unassembled WGS sequence"/>
</dbReference>
<gene>
    <name evidence="2" type="ORF">FOPG_01251</name>
</gene>